<dbReference type="InParanoid" id="A0A4S2MLA8"/>
<gene>
    <name evidence="2" type="ORF">EX30DRAFT_178210</name>
</gene>
<reference evidence="2 3" key="1">
    <citation type="submission" date="2019-04" db="EMBL/GenBank/DDBJ databases">
        <title>Comparative genomics and transcriptomics to analyze fruiting body development in filamentous ascomycetes.</title>
        <authorList>
            <consortium name="DOE Joint Genome Institute"/>
            <person name="Lutkenhaus R."/>
            <person name="Traeger S."/>
            <person name="Breuer J."/>
            <person name="Kuo A."/>
            <person name="Lipzen A."/>
            <person name="Pangilinan J."/>
            <person name="Dilworth D."/>
            <person name="Sandor L."/>
            <person name="Poggeler S."/>
            <person name="Barry K."/>
            <person name="Grigoriev I.V."/>
            <person name="Nowrousian M."/>
        </authorList>
    </citation>
    <scope>NUCLEOTIDE SEQUENCE [LARGE SCALE GENOMIC DNA]</scope>
    <source>
        <strain evidence="2 3">CBS 389.68</strain>
    </source>
</reference>
<proteinExistence type="predicted"/>
<feature type="chain" id="PRO_5020199570" evidence="1">
    <location>
        <begin position="37"/>
        <end position="141"/>
    </location>
</feature>
<feature type="signal peptide" evidence="1">
    <location>
        <begin position="1"/>
        <end position="36"/>
    </location>
</feature>
<accession>A0A4S2MLA8</accession>
<keyword evidence="3" id="KW-1185">Reference proteome</keyword>
<protein>
    <submittedName>
        <fullName evidence="2">Uncharacterized protein</fullName>
    </submittedName>
</protein>
<evidence type="ECO:0000313" key="3">
    <source>
        <dbReference type="Proteomes" id="UP000298138"/>
    </source>
</evidence>
<sequence>MTLSHVQDNGSMPSFCPINVVLLLLLSRLTIPVANSSFPTSFSCASGSSQHYIQTFPYQYLTTSLINQFPIGIASPIPPVAHFPQPTYLHHDVYVTSHHRIKIHNVTHKPSNPIIQYFKLMMVNVGSFVDCRLESRIVQYE</sequence>
<evidence type="ECO:0000313" key="2">
    <source>
        <dbReference type="EMBL" id="TGZ77772.1"/>
    </source>
</evidence>
<evidence type="ECO:0000256" key="1">
    <source>
        <dbReference type="SAM" id="SignalP"/>
    </source>
</evidence>
<organism evidence="2 3">
    <name type="scientific">Ascodesmis nigricans</name>
    <dbReference type="NCBI Taxonomy" id="341454"/>
    <lineage>
        <taxon>Eukaryota</taxon>
        <taxon>Fungi</taxon>
        <taxon>Dikarya</taxon>
        <taxon>Ascomycota</taxon>
        <taxon>Pezizomycotina</taxon>
        <taxon>Pezizomycetes</taxon>
        <taxon>Pezizales</taxon>
        <taxon>Ascodesmidaceae</taxon>
        <taxon>Ascodesmis</taxon>
    </lineage>
</organism>
<keyword evidence="1" id="KW-0732">Signal</keyword>
<name>A0A4S2MLA8_9PEZI</name>
<dbReference type="AlphaFoldDB" id="A0A4S2MLA8"/>
<dbReference type="Proteomes" id="UP000298138">
    <property type="component" value="Unassembled WGS sequence"/>
</dbReference>
<dbReference type="EMBL" id="ML220149">
    <property type="protein sequence ID" value="TGZ77772.1"/>
    <property type="molecule type" value="Genomic_DNA"/>
</dbReference>